<organism evidence="1 2">
    <name type="scientific">Paramecium pentaurelia</name>
    <dbReference type="NCBI Taxonomy" id="43138"/>
    <lineage>
        <taxon>Eukaryota</taxon>
        <taxon>Sar</taxon>
        <taxon>Alveolata</taxon>
        <taxon>Ciliophora</taxon>
        <taxon>Intramacronucleata</taxon>
        <taxon>Oligohymenophorea</taxon>
        <taxon>Peniculida</taxon>
        <taxon>Parameciidae</taxon>
        <taxon>Paramecium</taxon>
    </lineage>
</organism>
<gene>
    <name evidence="1" type="ORF">PPENT_87.1.T1100158</name>
</gene>
<proteinExistence type="predicted"/>
<dbReference type="EMBL" id="CAJJDO010000110">
    <property type="protein sequence ID" value="CAD8195822.1"/>
    <property type="molecule type" value="Genomic_DNA"/>
</dbReference>
<accession>A0A8S1X3X3</accession>
<reference evidence="1" key="1">
    <citation type="submission" date="2021-01" db="EMBL/GenBank/DDBJ databases">
        <authorList>
            <consortium name="Genoscope - CEA"/>
            <person name="William W."/>
        </authorList>
    </citation>
    <scope>NUCLEOTIDE SEQUENCE</scope>
</reference>
<dbReference type="Proteomes" id="UP000689195">
    <property type="component" value="Unassembled WGS sequence"/>
</dbReference>
<sequence>MIKADKNSKMKFLHINRLKEFHQKARIKRMYSLFCKIINHLKKHNHPQMPFSEFSLFIIDQGQFRLQNNFIFYLIPVVVKRIHQLIFLFRLLLQCLRQIQLQKNLLIEILKLLIYKRSILLIQIRKIELLIIKMNQMNKILSFNLIKETKYRIYSSE</sequence>
<name>A0A8S1X3X3_9CILI</name>
<keyword evidence="2" id="KW-1185">Reference proteome</keyword>
<comment type="caution">
    <text evidence="1">The sequence shown here is derived from an EMBL/GenBank/DDBJ whole genome shotgun (WGS) entry which is preliminary data.</text>
</comment>
<protein>
    <submittedName>
        <fullName evidence="1">Uncharacterized protein</fullName>
    </submittedName>
</protein>
<evidence type="ECO:0000313" key="2">
    <source>
        <dbReference type="Proteomes" id="UP000689195"/>
    </source>
</evidence>
<dbReference type="AlphaFoldDB" id="A0A8S1X3X3"/>
<evidence type="ECO:0000313" key="1">
    <source>
        <dbReference type="EMBL" id="CAD8195822.1"/>
    </source>
</evidence>